<dbReference type="InterPro" id="IPR030679">
    <property type="entry name" value="ABC_ATPase_HisP-typ"/>
</dbReference>
<evidence type="ECO:0000259" key="9">
    <source>
        <dbReference type="PROSITE" id="PS50893"/>
    </source>
</evidence>
<dbReference type="SUPFAM" id="SSF52540">
    <property type="entry name" value="P-loop containing nucleoside triphosphate hydrolases"/>
    <property type="match status" value="1"/>
</dbReference>
<dbReference type="Gene3D" id="3.40.50.300">
    <property type="entry name" value="P-loop containing nucleotide triphosphate hydrolases"/>
    <property type="match status" value="1"/>
</dbReference>
<dbReference type="InterPro" id="IPR017871">
    <property type="entry name" value="ABC_transporter-like_CS"/>
</dbReference>
<reference evidence="10 11" key="1">
    <citation type="submission" date="2019-08" db="EMBL/GenBank/DDBJ databases">
        <title>In-depth cultivation of the pig gut microbiome towards novel bacterial diversity and tailored functional studies.</title>
        <authorList>
            <person name="Wylensek D."/>
            <person name="Hitch T.C.A."/>
            <person name="Clavel T."/>
        </authorList>
    </citation>
    <scope>NUCLEOTIDE SEQUENCE [LARGE SCALE GENOMIC DNA]</scope>
    <source>
        <strain evidence="10 11">WCA-MUC-591-APC-4B</strain>
    </source>
</reference>
<evidence type="ECO:0000256" key="7">
    <source>
        <dbReference type="ARBA" id="ARBA00022970"/>
    </source>
</evidence>
<evidence type="ECO:0000256" key="6">
    <source>
        <dbReference type="ARBA" id="ARBA00022840"/>
    </source>
</evidence>
<keyword evidence="6 10" id="KW-0067">ATP-binding</keyword>
<dbReference type="PROSITE" id="PS50893">
    <property type="entry name" value="ABC_TRANSPORTER_2"/>
    <property type="match status" value="1"/>
</dbReference>
<dbReference type="InterPro" id="IPR027417">
    <property type="entry name" value="P-loop_NTPase"/>
</dbReference>
<evidence type="ECO:0000256" key="8">
    <source>
        <dbReference type="ARBA" id="ARBA00023136"/>
    </source>
</evidence>
<evidence type="ECO:0000256" key="4">
    <source>
        <dbReference type="ARBA" id="ARBA00022475"/>
    </source>
</evidence>
<comment type="subcellular location">
    <subcellularLocation>
        <location evidence="1">Cell membrane</location>
        <topology evidence="1">Peripheral membrane protein</topology>
    </subcellularLocation>
</comment>
<evidence type="ECO:0000313" key="10">
    <source>
        <dbReference type="EMBL" id="MST71349.1"/>
    </source>
</evidence>
<dbReference type="Pfam" id="PF00005">
    <property type="entry name" value="ABC_tran"/>
    <property type="match status" value="1"/>
</dbReference>
<dbReference type="InterPro" id="IPR003439">
    <property type="entry name" value="ABC_transporter-like_ATP-bd"/>
</dbReference>
<dbReference type="PANTHER" id="PTHR43166">
    <property type="entry name" value="AMINO ACID IMPORT ATP-BINDING PROTEIN"/>
    <property type="match status" value="1"/>
</dbReference>
<comment type="similarity">
    <text evidence="2">Belongs to the ABC transporter superfamily.</text>
</comment>
<sequence>MALLEMKNIVKDFAGCRALDDVSLSVEKGETVAIIGPSGSGKSTLLRCINALTRISRGSIALNGEVFVDSENGQVQNRSGQPEAVYPSEKELKRICCETGMVFQHFNLFPHMNCLKNITYAPVKVKGVNPADAEARGLELLKLVGLPDKRNEFPGRLSGGQKQRVAIARALAMEPEIMLFDEPTSALDPEITGEVLNVMKTLSARNTTMVVVTHEMGFAREVADRVVFMNKGKIVEEGTPEEIFEHPKSERLQEFLSSMLQVKK</sequence>
<accession>A0A6N7XN35</accession>
<dbReference type="GO" id="GO:0015424">
    <property type="term" value="F:ABC-type amino acid transporter activity"/>
    <property type="evidence" value="ECO:0007669"/>
    <property type="project" value="InterPro"/>
</dbReference>
<dbReference type="GO" id="GO:0016887">
    <property type="term" value="F:ATP hydrolysis activity"/>
    <property type="evidence" value="ECO:0007669"/>
    <property type="project" value="InterPro"/>
</dbReference>
<organism evidence="10 11">
    <name type="scientific">Mogibacterium kristiansenii</name>
    <dbReference type="NCBI Taxonomy" id="2606708"/>
    <lineage>
        <taxon>Bacteria</taxon>
        <taxon>Bacillati</taxon>
        <taxon>Bacillota</taxon>
        <taxon>Clostridia</taxon>
        <taxon>Peptostreptococcales</taxon>
        <taxon>Anaerovoracaceae</taxon>
        <taxon>Mogibacterium</taxon>
    </lineage>
</organism>
<evidence type="ECO:0000256" key="5">
    <source>
        <dbReference type="ARBA" id="ARBA00022741"/>
    </source>
</evidence>
<name>A0A6N7XN35_9FIRM</name>
<dbReference type="AlphaFoldDB" id="A0A6N7XN35"/>
<keyword evidence="11" id="KW-1185">Reference proteome</keyword>
<feature type="domain" description="ABC transporter" evidence="9">
    <location>
        <begin position="4"/>
        <end position="256"/>
    </location>
</feature>
<evidence type="ECO:0000256" key="2">
    <source>
        <dbReference type="ARBA" id="ARBA00005417"/>
    </source>
</evidence>
<dbReference type="InterPro" id="IPR003593">
    <property type="entry name" value="AAA+_ATPase"/>
</dbReference>
<keyword evidence="8" id="KW-0472">Membrane</keyword>
<keyword evidence="5" id="KW-0547">Nucleotide-binding</keyword>
<dbReference type="EMBL" id="VUNA01000021">
    <property type="protein sequence ID" value="MST71349.1"/>
    <property type="molecule type" value="Genomic_DNA"/>
</dbReference>
<evidence type="ECO:0000313" key="11">
    <source>
        <dbReference type="Proteomes" id="UP000469424"/>
    </source>
</evidence>
<dbReference type="PIRSF" id="PIRSF039085">
    <property type="entry name" value="ABC_ATPase_HisP"/>
    <property type="match status" value="1"/>
</dbReference>
<dbReference type="FunFam" id="3.40.50.300:FF:000020">
    <property type="entry name" value="Amino acid ABC transporter ATP-binding component"/>
    <property type="match status" value="1"/>
</dbReference>
<evidence type="ECO:0000256" key="1">
    <source>
        <dbReference type="ARBA" id="ARBA00004202"/>
    </source>
</evidence>
<dbReference type="InterPro" id="IPR050086">
    <property type="entry name" value="MetN_ABC_transporter-like"/>
</dbReference>
<proteinExistence type="inferred from homology"/>
<dbReference type="Proteomes" id="UP000469424">
    <property type="component" value="Unassembled WGS sequence"/>
</dbReference>
<evidence type="ECO:0000256" key="3">
    <source>
        <dbReference type="ARBA" id="ARBA00022448"/>
    </source>
</evidence>
<keyword evidence="3" id="KW-0813">Transport</keyword>
<dbReference type="SMART" id="SM00382">
    <property type="entry name" value="AAA"/>
    <property type="match status" value="1"/>
</dbReference>
<comment type="caution">
    <text evidence="10">The sequence shown here is derived from an EMBL/GenBank/DDBJ whole genome shotgun (WGS) entry which is preliminary data.</text>
</comment>
<keyword evidence="4" id="KW-1003">Cell membrane</keyword>
<dbReference type="PROSITE" id="PS00211">
    <property type="entry name" value="ABC_TRANSPORTER_1"/>
    <property type="match status" value="1"/>
</dbReference>
<dbReference type="CDD" id="cd03262">
    <property type="entry name" value="ABC_HisP_GlnQ"/>
    <property type="match status" value="1"/>
</dbReference>
<dbReference type="GO" id="GO:0005524">
    <property type="term" value="F:ATP binding"/>
    <property type="evidence" value="ECO:0007669"/>
    <property type="project" value="UniProtKB-KW"/>
</dbReference>
<dbReference type="GO" id="GO:0005886">
    <property type="term" value="C:plasma membrane"/>
    <property type="evidence" value="ECO:0007669"/>
    <property type="project" value="UniProtKB-SubCell"/>
</dbReference>
<protein>
    <submittedName>
        <fullName evidence="10">Amino acid ABC transporter ATP-binding protein</fullName>
    </submittedName>
</protein>
<dbReference type="PANTHER" id="PTHR43166:SF9">
    <property type="entry name" value="GLUTAMATE_ASPARTATE IMPORT ATP-BINDING PROTEIN GLTL"/>
    <property type="match status" value="1"/>
</dbReference>
<keyword evidence="7" id="KW-0029">Amino-acid transport</keyword>
<gene>
    <name evidence="10" type="ORF">FYJ65_08535</name>
</gene>